<evidence type="ECO:0000256" key="1">
    <source>
        <dbReference type="ARBA" id="ARBA00022679"/>
    </source>
</evidence>
<evidence type="ECO:0000313" key="10">
    <source>
        <dbReference type="Proteomes" id="UP000309038"/>
    </source>
</evidence>
<dbReference type="PROSITE" id="PS50994">
    <property type="entry name" value="INTEGRASE"/>
    <property type="match status" value="1"/>
</dbReference>
<accession>A0A4S4KDC2</accession>
<name>A0A4S4KDC2_9APHY</name>
<dbReference type="Pfam" id="PF00665">
    <property type="entry name" value="rve"/>
    <property type="match status" value="1"/>
</dbReference>
<dbReference type="InterPro" id="IPR043502">
    <property type="entry name" value="DNA/RNA_pol_sf"/>
</dbReference>
<dbReference type="InterPro" id="IPR000477">
    <property type="entry name" value="RT_dom"/>
</dbReference>
<gene>
    <name evidence="9" type="ORF">EW026_g5699</name>
</gene>
<keyword evidence="5" id="KW-0378">Hydrolase</keyword>
<keyword evidence="7" id="KW-0695">RNA-directed DNA polymerase</keyword>
<dbReference type="Gene3D" id="1.10.340.70">
    <property type="match status" value="1"/>
</dbReference>
<dbReference type="InterPro" id="IPR041373">
    <property type="entry name" value="RT_RNaseH"/>
</dbReference>
<dbReference type="PANTHER" id="PTHR37984:SF5">
    <property type="entry name" value="PROTEIN NYNRIN-LIKE"/>
    <property type="match status" value="1"/>
</dbReference>
<evidence type="ECO:0000256" key="3">
    <source>
        <dbReference type="ARBA" id="ARBA00022722"/>
    </source>
</evidence>
<evidence type="ECO:0000259" key="8">
    <source>
        <dbReference type="PROSITE" id="PS50994"/>
    </source>
</evidence>
<dbReference type="Pfam" id="PF00078">
    <property type="entry name" value="RVT_1"/>
    <property type="match status" value="1"/>
</dbReference>
<dbReference type="GO" id="GO:0004519">
    <property type="term" value="F:endonuclease activity"/>
    <property type="evidence" value="ECO:0007669"/>
    <property type="project" value="UniProtKB-KW"/>
</dbReference>
<reference evidence="9 10" key="1">
    <citation type="submission" date="2019-02" db="EMBL/GenBank/DDBJ databases">
        <title>Genome sequencing of the rare red list fungi Phlebia centrifuga.</title>
        <authorList>
            <person name="Buettner E."/>
            <person name="Kellner H."/>
        </authorList>
    </citation>
    <scope>NUCLEOTIDE SEQUENCE [LARGE SCALE GENOMIC DNA]</scope>
    <source>
        <strain evidence="9 10">DSM 108282</strain>
    </source>
</reference>
<evidence type="ECO:0000313" key="9">
    <source>
        <dbReference type="EMBL" id="THG96055.1"/>
    </source>
</evidence>
<dbReference type="Gene3D" id="3.30.70.270">
    <property type="match status" value="2"/>
</dbReference>
<dbReference type="GO" id="GO:0005634">
    <property type="term" value="C:nucleus"/>
    <property type="evidence" value="ECO:0007669"/>
    <property type="project" value="UniProtKB-ARBA"/>
</dbReference>
<sequence>MLHPPSDALRAEPNAVWYIGPDAPNTLQDPGTEIPELFTEGLQGVYTRHTAPWKPERIDAILKAITIGPDLSPKERKAVQKLVVEYADCFALSISEVFAVPGAVHKLNIPEGTQFNRRIHQRPLTPPQRVYLNKKIDEMLAAGVIEQCKPDDVKCASPTTLAQKAHEGGGLTLDELRSNVNKQCIAAGLQPLYPDIPVIPSAPVAPHEPNTPKWNCQNFSQVNKLTEIAPMPQGDIRLKQQNLSGHRWVSTFDFASGFYAVTMAEESRPYTCFYVEGRGYFWYAKMPFGLTGAPSTFAQMTAEHLHDLITEGTMELFVDDGGTGGSDFNVKMTNIRRILNRVRERHLSLSAAKLQLFMTNLVFGGASVGPKGVTTDAAKLTAIVDWKRPQNALQLSSFLGVTGHFRDLIRGYSKIEGPLRDILKAAAPPKGSGKSAYRGALTSYTLDKARWGARETEAFIALKTALTSEPDGFGAVLTQRSSTVLPNGQTVDKLHPIAFASKITSRSEEKYKPFLLELAALKFALDKFSDIVWGFPIEIETDCSALRYVLTNDKLNDTHARWRDSVLAHQIIAVRHIPGQTNVADSVSREGEGHLHEPGDGSDWTVYEDWEHREGLVNDILRVEEASPGSHLLRRFTEEPLFLEVINAIQDTDDDSMSDRMKQRAQHRASQYMIEDGKLWKVRGGTKGRPRARVECVTRVEAREAAALEHSTGGHWGRDAVKLALLDRVWSPKLDQSIMDAISACGKCKNFGSTHLHSLLDPVTRRQPFELIVGDYLSMPSGKGGYTNLGVFLDTFSQHVWVFKHKTAGTSKTTIDSLNAIANNFMPPGTFMSDGGKHFDSKEVRDFCSTLGTKPHIVFAYSPWINGLVEGTNKLLLHILKRLCAPDLGEEDSGASAAELSMRNWPSHLDDAVAALNNRILPALHHTPKELLLGIPIARRSTSLEQATSAPSTDDVNVHFVYAEQQRLDGYHAVVLHANKRKAAFDQQVTNSRAGNVTFPTHSLVQIYRNDLDNTHRNERKLLPKWSEPRRIISCTGNSYTLETLSGTPINARFHARRLRAFRPRPGSKLALDELQRQWTVSQAGIAETFKRPDI</sequence>
<dbReference type="InterPro" id="IPR012337">
    <property type="entry name" value="RNaseH-like_sf"/>
</dbReference>
<dbReference type="EMBL" id="SGPJ01000265">
    <property type="protein sequence ID" value="THG96055.1"/>
    <property type="molecule type" value="Genomic_DNA"/>
</dbReference>
<dbReference type="CDD" id="cd01647">
    <property type="entry name" value="RT_LTR"/>
    <property type="match status" value="1"/>
</dbReference>
<evidence type="ECO:0000256" key="2">
    <source>
        <dbReference type="ARBA" id="ARBA00022695"/>
    </source>
</evidence>
<dbReference type="Pfam" id="PF17917">
    <property type="entry name" value="RT_RNaseH"/>
    <property type="match status" value="1"/>
</dbReference>
<dbReference type="SUPFAM" id="SSF56672">
    <property type="entry name" value="DNA/RNA polymerases"/>
    <property type="match status" value="1"/>
</dbReference>
<keyword evidence="6" id="KW-0694">RNA-binding</keyword>
<evidence type="ECO:0000256" key="5">
    <source>
        <dbReference type="ARBA" id="ARBA00022801"/>
    </source>
</evidence>
<evidence type="ECO:0000256" key="4">
    <source>
        <dbReference type="ARBA" id="ARBA00022759"/>
    </source>
</evidence>
<dbReference type="AlphaFoldDB" id="A0A4S4KDC2"/>
<dbReference type="Gene3D" id="3.30.420.10">
    <property type="entry name" value="Ribonuclease H-like superfamily/Ribonuclease H"/>
    <property type="match status" value="1"/>
</dbReference>
<dbReference type="InterPro" id="IPR043128">
    <property type="entry name" value="Rev_trsase/Diguanyl_cyclase"/>
</dbReference>
<dbReference type="GO" id="GO:0015074">
    <property type="term" value="P:DNA integration"/>
    <property type="evidence" value="ECO:0007669"/>
    <property type="project" value="InterPro"/>
</dbReference>
<keyword evidence="1" id="KW-0808">Transferase</keyword>
<dbReference type="GO" id="GO:0003723">
    <property type="term" value="F:RNA binding"/>
    <property type="evidence" value="ECO:0007669"/>
    <property type="project" value="UniProtKB-KW"/>
</dbReference>
<keyword evidence="3" id="KW-0540">Nuclease</keyword>
<dbReference type="SUPFAM" id="SSF53098">
    <property type="entry name" value="Ribonuclease H-like"/>
    <property type="match status" value="1"/>
</dbReference>
<dbReference type="InterPro" id="IPR001584">
    <property type="entry name" value="Integrase_cat-core"/>
</dbReference>
<evidence type="ECO:0000256" key="6">
    <source>
        <dbReference type="ARBA" id="ARBA00022884"/>
    </source>
</evidence>
<dbReference type="Proteomes" id="UP000309038">
    <property type="component" value="Unassembled WGS sequence"/>
</dbReference>
<dbReference type="Gene3D" id="3.10.10.10">
    <property type="entry name" value="HIV Type 1 Reverse Transcriptase, subunit A, domain 1"/>
    <property type="match status" value="1"/>
</dbReference>
<dbReference type="PANTHER" id="PTHR37984">
    <property type="entry name" value="PROTEIN CBG26694"/>
    <property type="match status" value="1"/>
</dbReference>
<comment type="caution">
    <text evidence="9">The sequence shown here is derived from an EMBL/GenBank/DDBJ whole genome shotgun (WGS) entry which is preliminary data.</text>
</comment>
<keyword evidence="10" id="KW-1185">Reference proteome</keyword>
<keyword evidence="4" id="KW-0255">Endonuclease</keyword>
<proteinExistence type="predicted"/>
<organism evidence="9 10">
    <name type="scientific">Hermanssonia centrifuga</name>
    <dbReference type="NCBI Taxonomy" id="98765"/>
    <lineage>
        <taxon>Eukaryota</taxon>
        <taxon>Fungi</taxon>
        <taxon>Dikarya</taxon>
        <taxon>Basidiomycota</taxon>
        <taxon>Agaricomycotina</taxon>
        <taxon>Agaricomycetes</taxon>
        <taxon>Polyporales</taxon>
        <taxon>Meruliaceae</taxon>
        <taxon>Hermanssonia</taxon>
    </lineage>
</organism>
<protein>
    <recommendedName>
        <fullName evidence="8">Integrase catalytic domain-containing protein</fullName>
    </recommendedName>
</protein>
<dbReference type="InterPro" id="IPR036397">
    <property type="entry name" value="RNaseH_sf"/>
</dbReference>
<feature type="domain" description="Integrase catalytic" evidence="8">
    <location>
        <begin position="764"/>
        <end position="936"/>
    </location>
</feature>
<dbReference type="GO" id="GO:0003964">
    <property type="term" value="F:RNA-directed DNA polymerase activity"/>
    <property type="evidence" value="ECO:0007669"/>
    <property type="project" value="UniProtKB-KW"/>
</dbReference>
<evidence type="ECO:0000256" key="7">
    <source>
        <dbReference type="ARBA" id="ARBA00022918"/>
    </source>
</evidence>
<dbReference type="InterPro" id="IPR050951">
    <property type="entry name" value="Retrovirus_Pol_polyprotein"/>
</dbReference>
<dbReference type="GO" id="GO:0016787">
    <property type="term" value="F:hydrolase activity"/>
    <property type="evidence" value="ECO:0007669"/>
    <property type="project" value="UniProtKB-KW"/>
</dbReference>
<keyword evidence="2" id="KW-0548">Nucleotidyltransferase</keyword>